<dbReference type="EMBL" id="JABWUV010000010">
    <property type="protein sequence ID" value="KAF6324798.1"/>
    <property type="molecule type" value="Genomic_DNA"/>
</dbReference>
<comment type="caution">
    <text evidence="1">The sequence shown here is derived from an EMBL/GenBank/DDBJ whole genome shotgun (WGS) entry which is preliminary data.</text>
</comment>
<name>A0A7J7VIG4_MYOMY</name>
<protein>
    <submittedName>
        <fullName evidence="1">Uncharacterized protein</fullName>
    </submittedName>
</protein>
<evidence type="ECO:0000313" key="1">
    <source>
        <dbReference type="EMBL" id="KAF6324798.1"/>
    </source>
</evidence>
<sequence>MSSLDSTSPFSYCPFLCSPLQQNSLKDLTIQDSLFSPPIICHHILIRLLPPPLPPPPQTASPRSLISVLLSSIVKAQSSSHLMHQRHWIQLITFNFLETLSSLGMQSYTLAASFPGLSSSPSPHLVLGPLLFLHAVSWDLVALNTIYVLLTARLCFHTGPLP</sequence>
<organism evidence="1 2">
    <name type="scientific">Myotis myotis</name>
    <name type="common">Greater mouse-eared bat</name>
    <name type="synonym">Vespertilio myotis</name>
    <dbReference type="NCBI Taxonomy" id="51298"/>
    <lineage>
        <taxon>Eukaryota</taxon>
        <taxon>Metazoa</taxon>
        <taxon>Chordata</taxon>
        <taxon>Craniata</taxon>
        <taxon>Vertebrata</taxon>
        <taxon>Euteleostomi</taxon>
        <taxon>Mammalia</taxon>
        <taxon>Eutheria</taxon>
        <taxon>Laurasiatheria</taxon>
        <taxon>Chiroptera</taxon>
        <taxon>Yangochiroptera</taxon>
        <taxon>Vespertilionidae</taxon>
        <taxon>Myotis</taxon>
    </lineage>
</organism>
<reference evidence="1 2" key="1">
    <citation type="journal article" date="2020" name="Nature">
        <title>Six reference-quality genomes reveal evolution of bat adaptations.</title>
        <authorList>
            <person name="Jebb D."/>
            <person name="Huang Z."/>
            <person name="Pippel M."/>
            <person name="Hughes G.M."/>
            <person name="Lavrichenko K."/>
            <person name="Devanna P."/>
            <person name="Winkler S."/>
            <person name="Jermiin L.S."/>
            <person name="Skirmuntt E.C."/>
            <person name="Katzourakis A."/>
            <person name="Burkitt-Gray L."/>
            <person name="Ray D.A."/>
            <person name="Sullivan K.A.M."/>
            <person name="Roscito J.G."/>
            <person name="Kirilenko B.M."/>
            <person name="Davalos L.M."/>
            <person name="Corthals A.P."/>
            <person name="Power M.L."/>
            <person name="Jones G."/>
            <person name="Ransome R.D."/>
            <person name="Dechmann D.K.N."/>
            <person name="Locatelli A.G."/>
            <person name="Puechmaille S.J."/>
            <person name="Fedrigo O."/>
            <person name="Jarvis E.D."/>
            <person name="Hiller M."/>
            <person name="Vernes S.C."/>
            <person name="Myers E.W."/>
            <person name="Teeling E.C."/>
        </authorList>
    </citation>
    <scope>NUCLEOTIDE SEQUENCE [LARGE SCALE GENOMIC DNA]</scope>
    <source>
        <strain evidence="1">MMyoMyo1</strain>
        <tissue evidence="1">Flight muscle</tissue>
    </source>
</reference>
<dbReference type="Proteomes" id="UP000527355">
    <property type="component" value="Unassembled WGS sequence"/>
</dbReference>
<dbReference type="AlphaFoldDB" id="A0A7J7VIG4"/>
<evidence type="ECO:0000313" key="2">
    <source>
        <dbReference type="Proteomes" id="UP000527355"/>
    </source>
</evidence>
<keyword evidence="2" id="KW-1185">Reference proteome</keyword>
<proteinExistence type="predicted"/>
<gene>
    <name evidence="1" type="ORF">mMyoMyo1_008264</name>
</gene>
<accession>A0A7J7VIG4</accession>